<keyword evidence="2" id="KW-1185">Reference proteome</keyword>
<keyword evidence="1" id="KW-1133">Transmembrane helix</keyword>
<sequence length="223" mass="24706">MDVTMYDKGCDTIMKLTRQLMQFRCPWSYQKLLQQYSSSRCQIPLGFLPTQGLTNCLATRGLSSMLNQANRKPCSPNAHQTSVWSILGCQSIFQTPSLNCHCNSKESSQKQNGNLSLEEVAVRLANENGYLSWNRNGYLATAVGVAMQAEAKMPLSGVASEVLFSIAGANLTIGCAIFIFNVWKLHPQIGLSQTGVYCAILLSVVHVILWFFAFLTFKGYITK</sequence>
<reference evidence="3" key="1">
    <citation type="submission" date="2025-08" db="UniProtKB">
        <authorList>
            <consortium name="RefSeq"/>
        </authorList>
    </citation>
    <scope>IDENTIFICATION</scope>
</reference>
<dbReference type="RefSeq" id="XP_036359856.1">
    <property type="nucleotide sequence ID" value="XM_036503963.1"/>
</dbReference>
<name>A0A7E6EW42_9MOLL</name>
<evidence type="ECO:0000313" key="2">
    <source>
        <dbReference type="Proteomes" id="UP000515154"/>
    </source>
</evidence>
<feature type="transmembrane region" description="Helical" evidence="1">
    <location>
        <begin position="162"/>
        <end position="182"/>
    </location>
</feature>
<protein>
    <submittedName>
        <fullName evidence="3">Uncharacterized protein LOC115213145 isoform X1</fullName>
    </submittedName>
</protein>
<keyword evidence="1" id="KW-0472">Membrane</keyword>
<gene>
    <name evidence="3" type="primary">LOC115213145</name>
</gene>
<evidence type="ECO:0000256" key="1">
    <source>
        <dbReference type="SAM" id="Phobius"/>
    </source>
</evidence>
<dbReference type="Proteomes" id="UP000515154">
    <property type="component" value="Linkage group LG6"/>
</dbReference>
<keyword evidence="1" id="KW-0812">Transmembrane</keyword>
<dbReference type="AlphaFoldDB" id="A0A7E6EW42"/>
<organism evidence="2 3">
    <name type="scientific">Octopus sinensis</name>
    <name type="common">East Asian common octopus</name>
    <dbReference type="NCBI Taxonomy" id="2607531"/>
    <lineage>
        <taxon>Eukaryota</taxon>
        <taxon>Metazoa</taxon>
        <taxon>Spiralia</taxon>
        <taxon>Lophotrochozoa</taxon>
        <taxon>Mollusca</taxon>
        <taxon>Cephalopoda</taxon>
        <taxon>Coleoidea</taxon>
        <taxon>Octopodiformes</taxon>
        <taxon>Octopoda</taxon>
        <taxon>Incirrata</taxon>
        <taxon>Octopodidae</taxon>
        <taxon>Octopus</taxon>
    </lineage>
</organism>
<accession>A0A7E6EW42</accession>
<feature type="transmembrane region" description="Helical" evidence="1">
    <location>
        <begin position="194"/>
        <end position="217"/>
    </location>
</feature>
<evidence type="ECO:0000313" key="3">
    <source>
        <dbReference type="RefSeq" id="XP_036359856.1"/>
    </source>
</evidence>
<proteinExistence type="predicted"/>